<organism evidence="6">
    <name type="scientific">marine sediment metagenome</name>
    <dbReference type="NCBI Taxonomy" id="412755"/>
    <lineage>
        <taxon>unclassified sequences</taxon>
        <taxon>metagenomes</taxon>
        <taxon>ecological metagenomes</taxon>
    </lineage>
</organism>
<feature type="non-terminal residue" evidence="6">
    <location>
        <position position="80"/>
    </location>
</feature>
<dbReference type="AlphaFoldDB" id="A0A0F8YZ86"/>
<dbReference type="PANTHER" id="PTHR43133:SF8">
    <property type="entry name" value="RNA POLYMERASE SIGMA FACTOR HI_1459-RELATED"/>
    <property type="match status" value="1"/>
</dbReference>
<dbReference type="GO" id="GO:0016987">
    <property type="term" value="F:sigma factor activity"/>
    <property type="evidence" value="ECO:0007669"/>
    <property type="project" value="UniProtKB-KW"/>
</dbReference>
<keyword evidence="2" id="KW-0731">Sigma factor</keyword>
<gene>
    <name evidence="6" type="ORF">LCGC14_2835930</name>
</gene>
<keyword evidence="3" id="KW-0238">DNA-binding</keyword>
<accession>A0A0F8YZ86</accession>
<reference evidence="6" key="1">
    <citation type="journal article" date="2015" name="Nature">
        <title>Complex archaea that bridge the gap between prokaryotes and eukaryotes.</title>
        <authorList>
            <person name="Spang A."/>
            <person name="Saw J.H."/>
            <person name="Jorgensen S.L."/>
            <person name="Zaremba-Niedzwiedzka K."/>
            <person name="Martijn J."/>
            <person name="Lind A.E."/>
            <person name="van Eijk R."/>
            <person name="Schleper C."/>
            <person name="Guy L."/>
            <person name="Ettema T.J."/>
        </authorList>
    </citation>
    <scope>NUCLEOTIDE SEQUENCE</scope>
</reference>
<keyword evidence="4" id="KW-0804">Transcription</keyword>
<evidence type="ECO:0000313" key="6">
    <source>
        <dbReference type="EMBL" id="KKK79195.1"/>
    </source>
</evidence>
<dbReference type="Pfam" id="PF04542">
    <property type="entry name" value="Sigma70_r2"/>
    <property type="match status" value="1"/>
</dbReference>
<evidence type="ECO:0000256" key="1">
    <source>
        <dbReference type="ARBA" id="ARBA00023015"/>
    </source>
</evidence>
<dbReference type="InterPro" id="IPR007627">
    <property type="entry name" value="RNA_pol_sigma70_r2"/>
</dbReference>
<comment type="caution">
    <text evidence="6">The sequence shown here is derived from an EMBL/GenBank/DDBJ whole genome shotgun (WGS) entry which is preliminary data.</text>
</comment>
<dbReference type="GO" id="GO:0006352">
    <property type="term" value="P:DNA-templated transcription initiation"/>
    <property type="evidence" value="ECO:0007669"/>
    <property type="project" value="InterPro"/>
</dbReference>
<dbReference type="EMBL" id="LAZR01054140">
    <property type="protein sequence ID" value="KKK79195.1"/>
    <property type="molecule type" value="Genomic_DNA"/>
</dbReference>
<name>A0A0F8YZ86_9ZZZZ</name>
<evidence type="ECO:0000256" key="4">
    <source>
        <dbReference type="ARBA" id="ARBA00023163"/>
    </source>
</evidence>
<evidence type="ECO:0000256" key="3">
    <source>
        <dbReference type="ARBA" id="ARBA00023125"/>
    </source>
</evidence>
<feature type="domain" description="RNA polymerase sigma-70 region 2" evidence="5">
    <location>
        <begin position="45"/>
        <end position="79"/>
    </location>
</feature>
<proteinExistence type="predicted"/>
<sequence length="80" mass="8950">MTEWTSNISAGADAGARDAGEVIRLEDAALLKRCRDGEMAAYGFLVRKYQDRLFNAILRMCGNHHDGEELCQETFVKALE</sequence>
<keyword evidence="1" id="KW-0805">Transcription regulation</keyword>
<evidence type="ECO:0000256" key="2">
    <source>
        <dbReference type="ARBA" id="ARBA00023082"/>
    </source>
</evidence>
<dbReference type="InterPro" id="IPR013325">
    <property type="entry name" value="RNA_pol_sigma_r2"/>
</dbReference>
<protein>
    <recommendedName>
        <fullName evidence="5">RNA polymerase sigma-70 region 2 domain-containing protein</fullName>
    </recommendedName>
</protein>
<dbReference type="PANTHER" id="PTHR43133">
    <property type="entry name" value="RNA POLYMERASE ECF-TYPE SIGMA FACTO"/>
    <property type="match status" value="1"/>
</dbReference>
<evidence type="ECO:0000259" key="5">
    <source>
        <dbReference type="Pfam" id="PF04542"/>
    </source>
</evidence>
<dbReference type="GO" id="GO:0003677">
    <property type="term" value="F:DNA binding"/>
    <property type="evidence" value="ECO:0007669"/>
    <property type="project" value="UniProtKB-KW"/>
</dbReference>
<dbReference type="Gene3D" id="1.10.1740.10">
    <property type="match status" value="1"/>
</dbReference>
<dbReference type="SUPFAM" id="SSF88946">
    <property type="entry name" value="Sigma2 domain of RNA polymerase sigma factors"/>
    <property type="match status" value="1"/>
</dbReference>
<dbReference type="InterPro" id="IPR039425">
    <property type="entry name" value="RNA_pol_sigma-70-like"/>
</dbReference>